<dbReference type="RefSeq" id="WP_057843467.1">
    <property type="nucleotide sequence ID" value="NZ_LLYA01000112.1"/>
</dbReference>
<feature type="domain" description="Spore protein YkvP/CgeB glycosyl transferase-like" evidence="1">
    <location>
        <begin position="202"/>
        <end position="346"/>
    </location>
</feature>
<protein>
    <submittedName>
        <fullName evidence="2">Glycosyltransferase</fullName>
    </submittedName>
</protein>
<name>A0A0R3NCK6_9BRAD</name>
<dbReference type="Pfam" id="PF13524">
    <property type="entry name" value="Glyco_trans_1_2"/>
    <property type="match status" value="1"/>
</dbReference>
<organism evidence="2 3">
    <name type="scientific">Bradyrhizobium retamae</name>
    <dbReference type="NCBI Taxonomy" id="1300035"/>
    <lineage>
        <taxon>Bacteria</taxon>
        <taxon>Pseudomonadati</taxon>
        <taxon>Pseudomonadota</taxon>
        <taxon>Alphaproteobacteria</taxon>
        <taxon>Hyphomicrobiales</taxon>
        <taxon>Nitrobacteraceae</taxon>
        <taxon>Bradyrhizobium</taxon>
    </lineage>
</organism>
<reference evidence="2 3" key="1">
    <citation type="submission" date="2014-03" db="EMBL/GenBank/DDBJ databases">
        <title>Bradyrhizobium valentinum sp. nov., isolated from effective nodules of Lupinus mariae-josephae, a lupine endemic of basic-lime soils in Eastern Spain.</title>
        <authorList>
            <person name="Duran D."/>
            <person name="Rey L."/>
            <person name="Navarro A."/>
            <person name="Busquets A."/>
            <person name="Imperial J."/>
            <person name="Ruiz-Argueso T."/>
        </authorList>
    </citation>
    <scope>NUCLEOTIDE SEQUENCE [LARGE SCALE GENOMIC DNA]</scope>
    <source>
        <strain evidence="2 3">Ro19</strain>
    </source>
</reference>
<evidence type="ECO:0000313" key="2">
    <source>
        <dbReference type="EMBL" id="KRR27619.1"/>
    </source>
</evidence>
<dbReference type="SUPFAM" id="SSF53756">
    <property type="entry name" value="UDP-Glycosyltransferase/glycogen phosphorylase"/>
    <property type="match status" value="1"/>
</dbReference>
<evidence type="ECO:0000259" key="1">
    <source>
        <dbReference type="Pfam" id="PF13524"/>
    </source>
</evidence>
<evidence type="ECO:0000313" key="3">
    <source>
        <dbReference type="Proteomes" id="UP000052023"/>
    </source>
</evidence>
<dbReference type="Gene3D" id="3.40.50.2000">
    <property type="entry name" value="Glycogen Phosphorylase B"/>
    <property type="match status" value="1"/>
</dbReference>
<keyword evidence="3" id="KW-1185">Reference proteome</keyword>
<dbReference type="Proteomes" id="UP000052023">
    <property type="component" value="Unassembled WGS sequence"/>
</dbReference>
<dbReference type="GO" id="GO:0016740">
    <property type="term" value="F:transferase activity"/>
    <property type="evidence" value="ECO:0007669"/>
    <property type="project" value="UniProtKB-KW"/>
</dbReference>
<dbReference type="OrthoDB" id="9774625at2"/>
<dbReference type="AlphaFoldDB" id="A0A0R3NCK6"/>
<gene>
    <name evidence="2" type="ORF">CQ13_04330</name>
</gene>
<comment type="caution">
    <text evidence="2">The sequence shown here is derived from an EMBL/GenBank/DDBJ whole genome shotgun (WGS) entry which is preliminary data.</text>
</comment>
<proteinExistence type="predicted"/>
<dbReference type="EMBL" id="LLYA01000112">
    <property type="protein sequence ID" value="KRR27619.1"/>
    <property type="molecule type" value="Genomic_DNA"/>
</dbReference>
<sequence length="370" mass="41331">MKLDIVMFGLSITSSWGNGHATTYRALTKALAARGHRITFLERDVPWYRDNRDLRSAPYCRIKLYDSLRRVSQQYGAMVAGADVVVLGSFVPDGIALGDWITSTARGVTIFYDIDTPVTISKLTDNSAEYISPSLIPRFNMYLSFTGGPTLQLIKGIYGSPRAYALYCAADVNIHKPVEVPKQWMLGYIGTYSEDRQPLLEQLLIEPARRLPEHRFVVVGPQYPGTLNWPANVEYIEHLPPGAHSKFYCSLHYALNLTRQHMAAAGYSPSVRLFEAAACGVPVISDIWPGIDDFFTPEDEILLAADSDDVVKILSGTSEIRRRALAAAARDRALKSHTAENRALEFERYVREVIDRPARIAPIEAVRARV</sequence>
<keyword evidence="2" id="KW-0808">Transferase</keyword>
<accession>A0A0R3NCK6</accession>
<dbReference type="InterPro" id="IPR055259">
    <property type="entry name" value="YkvP/CgeB_Glyco_trans-like"/>
</dbReference>